<evidence type="ECO:0000313" key="1">
    <source>
        <dbReference type="EMBL" id="EUK18079.1"/>
    </source>
</evidence>
<protein>
    <submittedName>
        <fullName evidence="1">Uncharacterized protein</fullName>
    </submittedName>
</protein>
<proteinExistence type="predicted"/>
<reference evidence="1 2" key="1">
    <citation type="journal article" date="2014" name="Genome Announc.">
        <title>Draft Genome Sequence of Commensalibacter papalotli MX01, a Symbiont Identified from the Guts of Overwintering Monarch Butterflies.</title>
        <authorList>
            <person name="Servin-Garciduenas L.E."/>
            <person name="Sanchez-Quinto A."/>
            <person name="Martinez-Romero E."/>
        </authorList>
    </citation>
    <scope>NUCLEOTIDE SEQUENCE [LARGE SCALE GENOMIC DNA]</scope>
    <source>
        <strain evidence="2">MX-MONARCH01</strain>
    </source>
</reference>
<dbReference type="Proteomes" id="UP000019250">
    <property type="component" value="Unassembled WGS sequence"/>
</dbReference>
<gene>
    <name evidence="1" type="ORF">COMX_08810</name>
</gene>
<accession>W7DZF5</accession>
<dbReference type="AlphaFoldDB" id="W7DZF5"/>
<dbReference type="STRING" id="1208583.COMX_08810"/>
<dbReference type="RefSeq" id="WP_152534199.1">
    <property type="nucleotide sequence ID" value="NZ_ATSX01000002.1"/>
</dbReference>
<organism evidence="1 2">
    <name type="scientific">Commensalibacter papalotli</name>
    <name type="common">ex Servin-Garciduenas et al. 2014</name>
    <dbReference type="NCBI Taxonomy" id="1208583"/>
    <lineage>
        <taxon>Bacteria</taxon>
        <taxon>Pseudomonadati</taxon>
        <taxon>Pseudomonadota</taxon>
        <taxon>Alphaproteobacteria</taxon>
        <taxon>Acetobacterales</taxon>
        <taxon>Acetobacteraceae</taxon>
    </lineage>
</organism>
<sequence length="78" mass="8891">MNRTFSTFMKTACKRLQEVAKIDTIKALDQISIWFEEAAHDGEAMLKAIETGWGKEYPIGYISKVISNVSHRLVTSER</sequence>
<keyword evidence="2" id="KW-1185">Reference proteome</keyword>
<comment type="caution">
    <text evidence="1">The sequence shown here is derived from an EMBL/GenBank/DDBJ whole genome shotgun (WGS) entry which is preliminary data.</text>
</comment>
<evidence type="ECO:0000313" key="2">
    <source>
        <dbReference type="Proteomes" id="UP000019250"/>
    </source>
</evidence>
<dbReference type="EMBL" id="ATSX01000002">
    <property type="protein sequence ID" value="EUK18079.1"/>
    <property type="molecule type" value="Genomic_DNA"/>
</dbReference>
<name>W7DZF5_9PROT</name>